<evidence type="ECO:0000313" key="9">
    <source>
        <dbReference type="EMBL" id="CAB3263670.1"/>
    </source>
</evidence>
<keyword evidence="2 9" id="KW-0808">Transferase</keyword>
<gene>
    <name evidence="9" type="primary">Mboat2</name>
</gene>
<dbReference type="InterPro" id="IPR049941">
    <property type="entry name" value="LPLAT_7/PORCN-like"/>
</dbReference>
<dbReference type="GO" id="GO:0016746">
    <property type="term" value="F:acyltransferase activity"/>
    <property type="evidence" value="ECO:0007669"/>
    <property type="project" value="UniProtKB-KW"/>
</dbReference>
<dbReference type="PANTHER" id="PTHR13906">
    <property type="entry name" value="PORCUPINE"/>
    <property type="match status" value="1"/>
</dbReference>
<keyword evidence="4 8" id="KW-1133">Transmembrane helix</keyword>
<feature type="transmembrane region" description="Helical" evidence="8">
    <location>
        <begin position="440"/>
        <end position="456"/>
    </location>
</feature>
<dbReference type="GO" id="GO:0030258">
    <property type="term" value="P:lipid modification"/>
    <property type="evidence" value="ECO:0007669"/>
    <property type="project" value="TreeGrafter"/>
</dbReference>
<evidence type="ECO:0000256" key="7">
    <source>
        <dbReference type="SAM" id="MobiDB-lite"/>
    </source>
</evidence>
<feature type="transmembrane region" description="Helical" evidence="8">
    <location>
        <begin position="262"/>
        <end position="280"/>
    </location>
</feature>
<keyword evidence="5 8" id="KW-0472">Membrane</keyword>
<organism evidence="9">
    <name type="scientific">Phallusia mammillata</name>
    <dbReference type="NCBI Taxonomy" id="59560"/>
    <lineage>
        <taxon>Eukaryota</taxon>
        <taxon>Metazoa</taxon>
        <taxon>Chordata</taxon>
        <taxon>Tunicata</taxon>
        <taxon>Ascidiacea</taxon>
        <taxon>Phlebobranchia</taxon>
        <taxon>Ascidiidae</taxon>
        <taxon>Phallusia</taxon>
    </lineage>
</organism>
<dbReference type="GO" id="GO:0005789">
    <property type="term" value="C:endoplasmic reticulum membrane"/>
    <property type="evidence" value="ECO:0007669"/>
    <property type="project" value="UniProtKB-SubCell"/>
</dbReference>
<dbReference type="EMBL" id="LR787808">
    <property type="protein sequence ID" value="CAB3263670.1"/>
    <property type="molecule type" value="mRNA"/>
</dbReference>
<feature type="transmembrane region" description="Helical" evidence="8">
    <location>
        <begin position="62"/>
        <end position="89"/>
    </location>
</feature>
<accession>A0A6F9DKV9</accession>
<evidence type="ECO:0000256" key="3">
    <source>
        <dbReference type="ARBA" id="ARBA00022692"/>
    </source>
</evidence>
<feature type="transmembrane region" description="Helical" evidence="8">
    <location>
        <begin position="177"/>
        <end position="198"/>
    </location>
</feature>
<dbReference type="PANTHER" id="PTHR13906:SF4">
    <property type="entry name" value="LYSOPHOSPHOLIPID ACYLTRANSFERASE 6"/>
    <property type="match status" value="1"/>
</dbReference>
<evidence type="ECO:0000256" key="1">
    <source>
        <dbReference type="ARBA" id="ARBA00004477"/>
    </source>
</evidence>
<dbReference type="InterPro" id="IPR004299">
    <property type="entry name" value="MBOAT_fam"/>
</dbReference>
<dbReference type="AlphaFoldDB" id="A0A6F9DKV9"/>
<feature type="transmembrane region" description="Helical" evidence="8">
    <location>
        <begin position="406"/>
        <end position="428"/>
    </location>
</feature>
<evidence type="ECO:0000256" key="8">
    <source>
        <dbReference type="SAM" id="Phobius"/>
    </source>
</evidence>
<keyword evidence="3 8" id="KW-0812">Transmembrane</keyword>
<name>A0A6F9DKV9_9ASCI</name>
<reference evidence="9" key="1">
    <citation type="submission" date="2020-04" db="EMBL/GenBank/DDBJ databases">
        <authorList>
            <person name="Neveu A P."/>
        </authorList>
    </citation>
    <scope>NUCLEOTIDE SEQUENCE</scope>
    <source>
        <tissue evidence="9">Whole embryo</tissue>
    </source>
</reference>
<feature type="region of interest" description="Disordered" evidence="7">
    <location>
        <begin position="461"/>
        <end position="480"/>
    </location>
</feature>
<evidence type="ECO:0000256" key="5">
    <source>
        <dbReference type="ARBA" id="ARBA00023136"/>
    </source>
</evidence>
<feature type="transmembrane region" description="Helical" evidence="8">
    <location>
        <begin position="25"/>
        <end position="42"/>
    </location>
</feature>
<protein>
    <submittedName>
        <fullName evidence="9">Membrane-bound O-acyltransferase domain-containing protein 2-like</fullName>
    </submittedName>
</protein>
<evidence type="ECO:0000256" key="4">
    <source>
        <dbReference type="ARBA" id="ARBA00022989"/>
    </source>
</evidence>
<sequence length="503" mass="57161">MGIVLNAINTAVEFTIGMRMPEGHLVFLVGLFSSLAGSYFFKHFINKPTVSRDFQLTFTCVYGLWLFCFCWGWNIIFPICDVVLSYILLKVLPSKIAHKVVFVSALSFLSVCHIKNVVAKYTTSSITAYAADFTGPVMILTQKITSLAFGLHDGNTKSDDEMTPNQKQHVLRKMPSFLEYFAYMFNCFGILAAPFIFYDDFMGLIDEGCNKESQNTPRPSSALAVISKVAAALIILALFLIGDENIRCDLIADDEFIATTSIFYRAVFIYITLLIARAKYYGVWLLSDATYNAAGLGFGGFTELGRPKWDKVSNIHIINIEFATGMKNYIDNWNIRTLMWIRYLAYERLDRNLATMGAFALSAVWHGFLPGYYLMFFTCHIFLTVQRKFRRTVRPHFQHAQASRMLYDVFTFCATQLAIMYGVVPFVLLEWSTSIKFYRSVWFIGHIIGVGLLLIIPNTKSTSKTSDADATKPSQYSSVNRSEKLMTSQFASHRNGHYDVRHR</sequence>
<proteinExistence type="evidence at transcript level"/>
<feature type="transmembrane region" description="Helical" evidence="8">
    <location>
        <begin position="222"/>
        <end position="241"/>
    </location>
</feature>
<feature type="transmembrane region" description="Helical" evidence="8">
    <location>
        <begin position="363"/>
        <end position="385"/>
    </location>
</feature>
<keyword evidence="6 9" id="KW-0012">Acyltransferase</keyword>
<comment type="subcellular location">
    <subcellularLocation>
        <location evidence="1">Endoplasmic reticulum membrane</location>
        <topology evidence="1">Multi-pass membrane protein</topology>
    </subcellularLocation>
</comment>
<evidence type="ECO:0000256" key="6">
    <source>
        <dbReference type="ARBA" id="ARBA00023315"/>
    </source>
</evidence>
<evidence type="ECO:0000256" key="2">
    <source>
        <dbReference type="ARBA" id="ARBA00022679"/>
    </source>
</evidence>
<dbReference type="Pfam" id="PF03062">
    <property type="entry name" value="MBOAT"/>
    <property type="match status" value="1"/>
</dbReference>